<feature type="transmembrane region" description="Helical" evidence="1">
    <location>
        <begin position="238"/>
        <end position="256"/>
    </location>
</feature>
<feature type="transmembrane region" description="Helical" evidence="1">
    <location>
        <begin position="262"/>
        <end position="282"/>
    </location>
</feature>
<dbReference type="Proteomes" id="UP001521222">
    <property type="component" value="Unassembled WGS sequence"/>
</dbReference>
<keyword evidence="1" id="KW-0812">Transmembrane</keyword>
<feature type="transmembrane region" description="Helical" evidence="1">
    <location>
        <begin position="210"/>
        <end position="226"/>
    </location>
</feature>
<feature type="transmembrane region" description="Helical" evidence="1">
    <location>
        <begin position="117"/>
        <end position="135"/>
    </location>
</feature>
<evidence type="ECO:0000256" key="1">
    <source>
        <dbReference type="SAM" id="Phobius"/>
    </source>
</evidence>
<proteinExistence type="predicted"/>
<feature type="transmembrane region" description="Helical" evidence="1">
    <location>
        <begin position="175"/>
        <end position="198"/>
    </location>
</feature>
<evidence type="ECO:0000313" key="2">
    <source>
        <dbReference type="EMBL" id="KAL1594259.1"/>
    </source>
</evidence>
<keyword evidence="3" id="KW-1185">Reference proteome</keyword>
<protein>
    <submittedName>
        <fullName evidence="2">Uncharacterized protein</fullName>
    </submittedName>
</protein>
<evidence type="ECO:0000313" key="3">
    <source>
        <dbReference type="Proteomes" id="UP001521222"/>
    </source>
</evidence>
<reference evidence="2 3" key="1">
    <citation type="submission" date="2024-02" db="EMBL/GenBank/DDBJ databases">
        <title>De novo assembly and annotation of 12 fungi associated with fruit tree decline syndrome in Ontario, Canada.</title>
        <authorList>
            <person name="Sulman M."/>
            <person name="Ellouze W."/>
            <person name="Ilyukhin E."/>
        </authorList>
    </citation>
    <scope>NUCLEOTIDE SEQUENCE [LARGE SCALE GENOMIC DNA]</scope>
    <source>
        <strain evidence="2 3">M97-236</strain>
    </source>
</reference>
<dbReference type="EMBL" id="JAKIXB020000036">
    <property type="protein sequence ID" value="KAL1594259.1"/>
    <property type="molecule type" value="Genomic_DNA"/>
</dbReference>
<accession>A0ABR3QQ23</accession>
<name>A0ABR3QQ23_9PLEO</name>
<keyword evidence="1" id="KW-0472">Membrane</keyword>
<comment type="caution">
    <text evidence="2">The sequence shown here is derived from an EMBL/GenBank/DDBJ whole genome shotgun (WGS) entry which is preliminary data.</text>
</comment>
<gene>
    <name evidence="2" type="ORF">SLS59_008883</name>
</gene>
<sequence>MMVVTRAIDAAAQRAQENHEETVLGHCFLEPIRLRVAKKRHELEMLPVYKSECNIHASDGKEYVDILYDAEGLGPLLAKSPKSPGQLFLEHWFNPIAVFAMHWHLSSSLRPYIGTLRPYLITVAWLLIPLLVYLYQNVIMKGAATRVFLAPLNDRGQLGQPSATWAMKIRHCVDAAIVAPVSITLFGPVLDSLFWLAIKMSEGDQSTIRSKKSLAISTLTISYWYLTFVSDGWKFTTWYYFFAKTVTVAAIVHTVITEGPTAYGLVTYVALLFNIWVFQWTVRRMRKDKQR</sequence>
<keyword evidence="1" id="KW-1133">Transmembrane helix</keyword>
<organism evidence="2 3">
    <name type="scientific">Nothophoma quercina</name>
    <dbReference type="NCBI Taxonomy" id="749835"/>
    <lineage>
        <taxon>Eukaryota</taxon>
        <taxon>Fungi</taxon>
        <taxon>Dikarya</taxon>
        <taxon>Ascomycota</taxon>
        <taxon>Pezizomycotina</taxon>
        <taxon>Dothideomycetes</taxon>
        <taxon>Pleosporomycetidae</taxon>
        <taxon>Pleosporales</taxon>
        <taxon>Pleosporineae</taxon>
        <taxon>Didymellaceae</taxon>
        <taxon>Nothophoma</taxon>
    </lineage>
</organism>